<comment type="caution">
    <text evidence="1">The sequence shown here is derived from an EMBL/GenBank/DDBJ whole genome shotgun (WGS) entry which is preliminary data.</text>
</comment>
<sequence>MSGIKIPMRYKPEHLEFEFYYLPKNEIKHEDVSKYCSWVSKNYALICKEGMTSELNSEWILRTYNATKMVMASTLLLNSAEYCIENNVLSAVPYLLYYSAFNACRSLIYLAPLSVTKSLDGLIEISHSKVVNIIPDIIARLNEPLSIMIKKQLYELRHERELFSYNFPSRGLTKEPDFRGTVNLCGVLVELAELTGRRLQHYIEKHFLSDEKSRIDAAKTWQVLDSDIISKLFTYKKKTEKNKEEILWIDREDWYRVDYIKRKVKYPCSILFTMTEGMTEDFFGAWYREFCIEEGFNPDKGWNIIFPIP</sequence>
<accession>A0A964RIV5</accession>
<name>A0A964RIV5_9CLOT</name>
<dbReference type="Proteomes" id="UP000656077">
    <property type="component" value="Unassembled WGS sequence"/>
</dbReference>
<dbReference type="AlphaFoldDB" id="A0A964RIV5"/>
<evidence type="ECO:0000313" key="2">
    <source>
        <dbReference type="Proteomes" id="UP000656077"/>
    </source>
</evidence>
<protein>
    <submittedName>
        <fullName evidence="1">Uncharacterized protein</fullName>
    </submittedName>
</protein>
<proteinExistence type="predicted"/>
<gene>
    <name evidence="1" type="ORF">GKZ28_01640</name>
</gene>
<dbReference type="RefSeq" id="WP_160357827.1">
    <property type="nucleotide sequence ID" value="NZ_WSRQ01000002.1"/>
</dbReference>
<organism evidence="1 2">
    <name type="scientific">Clostridium chromiireducens</name>
    <dbReference type="NCBI Taxonomy" id="225345"/>
    <lineage>
        <taxon>Bacteria</taxon>
        <taxon>Bacillati</taxon>
        <taxon>Bacillota</taxon>
        <taxon>Clostridia</taxon>
        <taxon>Eubacteriales</taxon>
        <taxon>Clostridiaceae</taxon>
        <taxon>Clostridium</taxon>
    </lineage>
</organism>
<evidence type="ECO:0000313" key="1">
    <source>
        <dbReference type="EMBL" id="MVX62403.1"/>
    </source>
</evidence>
<dbReference type="EMBL" id="WSRQ01000002">
    <property type="protein sequence ID" value="MVX62403.1"/>
    <property type="molecule type" value="Genomic_DNA"/>
</dbReference>
<reference evidence="1" key="1">
    <citation type="submission" date="2019-12" db="EMBL/GenBank/DDBJ databases">
        <title>Microbes associate with the intestines of laboratory mice.</title>
        <authorList>
            <person name="Navarre W."/>
            <person name="Wong E."/>
        </authorList>
    </citation>
    <scope>NUCLEOTIDE SEQUENCE</scope>
    <source>
        <strain evidence="1">NM79_F5</strain>
    </source>
</reference>